<dbReference type="GO" id="GO:0006260">
    <property type="term" value="P:DNA replication"/>
    <property type="evidence" value="ECO:0007669"/>
    <property type="project" value="InterPro"/>
</dbReference>
<accession>J9GFJ5</accession>
<proteinExistence type="predicted"/>
<dbReference type="GO" id="GO:0003887">
    <property type="term" value="F:DNA-directed DNA polymerase activity"/>
    <property type="evidence" value="ECO:0007669"/>
    <property type="project" value="InterPro"/>
</dbReference>
<evidence type="ECO:0000313" key="5">
    <source>
        <dbReference type="EMBL" id="EJX05709.1"/>
    </source>
</evidence>
<dbReference type="SMART" id="SM00479">
    <property type="entry name" value="EXOIII"/>
    <property type="match status" value="1"/>
</dbReference>
<dbReference type="PANTHER" id="PTHR30231:SF4">
    <property type="entry name" value="PROTEIN NEN2"/>
    <property type="match status" value="1"/>
</dbReference>
<keyword evidence="2" id="KW-0378">Hydrolase</keyword>
<dbReference type="PANTHER" id="PTHR30231">
    <property type="entry name" value="DNA POLYMERASE III SUBUNIT EPSILON"/>
    <property type="match status" value="1"/>
</dbReference>
<organism evidence="5">
    <name type="scientific">gut metagenome</name>
    <dbReference type="NCBI Taxonomy" id="749906"/>
    <lineage>
        <taxon>unclassified sequences</taxon>
        <taxon>metagenomes</taxon>
        <taxon>organismal metagenomes</taxon>
    </lineage>
</organism>
<dbReference type="GO" id="GO:0003677">
    <property type="term" value="F:DNA binding"/>
    <property type="evidence" value="ECO:0007669"/>
    <property type="project" value="InterPro"/>
</dbReference>
<dbReference type="FunFam" id="3.30.420.10:FF:000045">
    <property type="entry name" value="3'-5' exonuclease DinG"/>
    <property type="match status" value="1"/>
</dbReference>
<evidence type="ECO:0000256" key="1">
    <source>
        <dbReference type="ARBA" id="ARBA00022722"/>
    </source>
</evidence>
<gene>
    <name evidence="5" type="ORF">EVA_06183</name>
</gene>
<protein>
    <submittedName>
        <fullName evidence="5">DNA polymerase III PolC</fullName>
    </submittedName>
</protein>
<dbReference type="InterPro" id="IPR036397">
    <property type="entry name" value="RNaseH_sf"/>
</dbReference>
<dbReference type="Gene3D" id="3.30.420.10">
    <property type="entry name" value="Ribonuclease H-like superfamily/Ribonuclease H"/>
    <property type="match status" value="1"/>
</dbReference>
<sequence length="197" mass="22380">MVDENYHIVYNVRDQKLDEAEFVVFDLETTGLSNRLDKIIEFGAVKLKEGEILDRKQMFINPKRQIPLKISELTHIQQSDVDAAKPIEDVFDELQEFIGDAILVAHNATFDIGMLNAAARDLGKPEFTNPVIDTLPAAHSMLNLRGYRLGNVCRHYEVDYDGEGAHRADYDAEVLSNVFMYMMREWGSDATLETVAI</sequence>
<dbReference type="NCBIfam" id="TIGR00573">
    <property type="entry name" value="dnaq"/>
    <property type="match status" value="1"/>
</dbReference>
<name>J9GFJ5_9ZZZZ</name>
<evidence type="ECO:0000256" key="2">
    <source>
        <dbReference type="ARBA" id="ARBA00022801"/>
    </source>
</evidence>
<evidence type="ECO:0000259" key="4">
    <source>
        <dbReference type="SMART" id="SM00479"/>
    </source>
</evidence>
<dbReference type="InterPro" id="IPR006054">
    <property type="entry name" value="DnaQ"/>
</dbReference>
<dbReference type="SUPFAM" id="SSF53098">
    <property type="entry name" value="Ribonuclease H-like"/>
    <property type="match status" value="1"/>
</dbReference>
<dbReference type="GO" id="GO:0008408">
    <property type="term" value="F:3'-5' exonuclease activity"/>
    <property type="evidence" value="ECO:0007669"/>
    <property type="project" value="TreeGrafter"/>
</dbReference>
<dbReference type="CDD" id="cd06127">
    <property type="entry name" value="DEDDh"/>
    <property type="match status" value="1"/>
</dbReference>
<dbReference type="Pfam" id="PF00929">
    <property type="entry name" value="RNase_T"/>
    <property type="match status" value="1"/>
</dbReference>
<dbReference type="InterPro" id="IPR013520">
    <property type="entry name" value="Ribonucl_H"/>
</dbReference>
<dbReference type="GO" id="GO:0005829">
    <property type="term" value="C:cytosol"/>
    <property type="evidence" value="ECO:0007669"/>
    <property type="project" value="TreeGrafter"/>
</dbReference>
<feature type="domain" description="Exonuclease" evidence="4">
    <location>
        <begin position="21"/>
        <end position="188"/>
    </location>
</feature>
<reference evidence="5" key="1">
    <citation type="journal article" date="2012" name="PLoS ONE">
        <title>Gene sets for utilization of primary and secondary nutrition supplies in the distal gut of endangered iberian lynx.</title>
        <authorList>
            <person name="Alcaide M."/>
            <person name="Messina E."/>
            <person name="Richter M."/>
            <person name="Bargiela R."/>
            <person name="Peplies J."/>
            <person name="Huws S.A."/>
            <person name="Newbold C.J."/>
            <person name="Golyshin P.N."/>
            <person name="Simon M.A."/>
            <person name="Lopez G."/>
            <person name="Yakimov M.M."/>
            <person name="Ferrer M."/>
        </authorList>
    </citation>
    <scope>NUCLEOTIDE SEQUENCE</scope>
</reference>
<dbReference type="EMBL" id="AMCI01001384">
    <property type="protein sequence ID" value="EJX05709.1"/>
    <property type="molecule type" value="Genomic_DNA"/>
</dbReference>
<comment type="caution">
    <text evidence="5">The sequence shown here is derived from an EMBL/GenBank/DDBJ whole genome shotgun (WGS) entry which is preliminary data.</text>
</comment>
<keyword evidence="3" id="KW-0269">Exonuclease</keyword>
<keyword evidence="1" id="KW-0540">Nuclease</keyword>
<dbReference type="InterPro" id="IPR012337">
    <property type="entry name" value="RNaseH-like_sf"/>
</dbReference>
<evidence type="ECO:0000256" key="3">
    <source>
        <dbReference type="ARBA" id="ARBA00022839"/>
    </source>
</evidence>
<dbReference type="AlphaFoldDB" id="J9GFJ5"/>